<sequence length="307" mass="32360">MPSPSHLLTAKRAAVNRAVTWSRTARRSLPFLLSGLTCLLGQPAFAQAGDAAQTASMAPLDRHPPDDPVAAAIAEASRRFGLPTTWIRAVMRVESGGDPRAVSPTGAMGLMQIMPATWEELRVRHALGDDPFDPRDNILGGTGYLRDLLDRYGSPGFLAAYNAGPGRYEERRSGRPLPDETRAYLATLAPLLDGAGQHSAGQPVLVGTEGATHPPTWTAAPLFVALTDRRPTVNPARFGQPSNGLPAVSATRDPSAIPPQPEGLFVVPSRADLSASRPRALANPGAPPDGTDGQAGGSDDHDQRTAR</sequence>
<protein>
    <submittedName>
        <fullName evidence="6">Lytic transglycosylase domain-containing protein</fullName>
    </submittedName>
</protein>
<dbReference type="SUPFAM" id="SSF53955">
    <property type="entry name" value="Lysozyme-like"/>
    <property type="match status" value="1"/>
</dbReference>
<dbReference type="RefSeq" id="WP_119830181.1">
    <property type="nucleotide sequence ID" value="NZ_QYUL01000001.1"/>
</dbReference>
<evidence type="ECO:0000256" key="3">
    <source>
        <dbReference type="SAM" id="MobiDB-lite"/>
    </source>
</evidence>
<dbReference type="OrthoDB" id="9801695at2"/>
<evidence type="ECO:0000256" key="1">
    <source>
        <dbReference type="ARBA" id="ARBA00007734"/>
    </source>
</evidence>
<dbReference type="Proteomes" id="UP000283458">
    <property type="component" value="Unassembled WGS sequence"/>
</dbReference>
<dbReference type="Gene3D" id="1.10.530.10">
    <property type="match status" value="1"/>
</dbReference>
<feature type="chain" id="PRO_5019429029" evidence="4">
    <location>
        <begin position="49"/>
        <end position="307"/>
    </location>
</feature>
<comment type="similarity">
    <text evidence="1">Belongs to the transglycosylase Slt family.</text>
</comment>
<dbReference type="CDD" id="cd00254">
    <property type="entry name" value="LT-like"/>
    <property type="match status" value="1"/>
</dbReference>
<organism evidence="6 7">
    <name type="scientific">Azospirillum cavernae</name>
    <dbReference type="NCBI Taxonomy" id="2320860"/>
    <lineage>
        <taxon>Bacteria</taxon>
        <taxon>Pseudomonadati</taxon>
        <taxon>Pseudomonadota</taxon>
        <taxon>Alphaproteobacteria</taxon>
        <taxon>Rhodospirillales</taxon>
        <taxon>Azospirillaceae</taxon>
        <taxon>Azospirillum</taxon>
    </lineage>
</organism>
<reference evidence="6 7" key="1">
    <citation type="submission" date="2018-09" db="EMBL/GenBank/DDBJ databases">
        <authorList>
            <person name="Zhu H."/>
        </authorList>
    </citation>
    <scope>NUCLEOTIDE SEQUENCE [LARGE SCALE GENOMIC DNA]</scope>
    <source>
        <strain evidence="6 7">K2W22B-5</strain>
    </source>
</reference>
<evidence type="ECO:0000259" key="5">
    <source>
        <dbReference type="Pfam" id="PF01464"/>
    </source>
</evidence>
<feature type="domain" description="Transglycosylase SLT" evidence="5">
    <location>
        <begin position="73"/>
        <end position="171"/>
    </location>
</feature>
<comment type="similarity">
    <text evidence="2">Belongs to the virb1 family.</text>
</comment>
<evidence type="ECO:0000256" key="2">
    <source>
        <dbReference type="ARBA" id="ARBA00009387"/>
    </source>
</evidence>
<feature type="signal peptide" evidence="4">
    <location>
        <begin position="1"/>
        <end position="48"/>
    </location>
</feature>
<evidence type="ECO:0000313" key="7">
    <source>
        <dbReference type="Proteomes" id="UP000283458"/>
    </source>
</evidence>
<keyword evidence="7" id="KW-1185">Reference proteome</keyword>
<accession>A0A418W3D2</accession>
<dbReference type="InterPro" id="IPR023346">
    <property type="entry name" value="Lysozyme-like_dom_sf"/>
</dbReference>
<evidence type="ECO:0000313" key="6">
    <source>
        <dbReference type="EMBL" id="RJF84533.1"/>
    </source>
</evidence>
<dbReference type="EMBL" id="QYUL01000001">
    <property type="protein sequence ID" value="RJF84533.1"/>
    <property type="molecule type" value="Genomic_DNA"/>
</dbReference>
<feature type="region of interest" description="Disordered" evidence="3">
    <location>
        <begin position="233"/>
        <end position="307"/>
    </location>
</feature>
<proteinExistence type="inferred from homology"/>
<dbReference type="PANTHER" id="PTHR37423:SF2">
    <property type="entry name" value="MEMBRANE-BOUND LYTIC MUREIN TRANSGLYCOSYLASE C"/>
    <property type="match status" value="1"/>
</dbReference>
<dbReference type="PANTHER" id="PTHR37423">
    <property type="entry name" value="SOLUBLE LYTIC MUREIN TRANSGLYCOSYLASE-RELATED"/>
    <property type="match status" value="1"/>
</dbReference>
<keyword evidence="4" id="KW-0732">Signal</keyword>
<feature type="compositionally biased region" description="Basic and acidic residues" evidence="3">
    <location>
        <begin position="298"/>
        <end position="307"/>
    </location>
</feature>
<evidence type="ECO:0000256" key="4">
    <source>
        <dbReference type="SAM" id="SignalP"/>
    </source>
</evidence>
<dbReference type="Pfam" id="PF01464">
    <property type="entry name" value="SLT"/>
    <property type="match status" value="1"/>
</dbReference>
<dbReference type="InterPro" id="IPR008258">
    <property type="entry name" value="Transglycosylase_SLT_dom_1"/>
</dbReference>
<dbReference type="AlphaFoldDB" id="A0A418W3D2"/>
<name>A0A418W3D2_9PROT</name>
<gene>
    <name evidence="6" type="ORF">D3877_08390</name>
</gene>
<comment type="caution">
    <text evidence="6">The sequence shown here is derived from an EMBL/GenBank/DDBJ whole genome shotgun (WGS) entry which is preliminary data.</text>
</comment>